<sequence length="179" mass="19791">MRMFRRFQNTSGRAVVLLKLNHLQCREILTQQHQVLRTCTAPGVDRLVVIANYGKARAACPPAVSPVHTGWCWCPDTHPPAGSEFCSASARGLLHCVAAATSAIKSDHRSRERYRLSGVHHTAHNNGQKYGPARQSHWLPAWDGVLRSFFQLEMVEISCCRRTLSSSISPSVSSLSKAS</sequence>
<dbReference type="EMBL" id="UFZL01000002">
    <property type="protein sequence ID" value="STE72586.1"/>
    <property type="molecule type" value="Genomic_DNA"/>
</dbReference>
<protein>
    <submittedName>
        <fullName evidence="1">Uncharacterized protein</fullName>
    </submittedName>
</protein>
<dbReference type="Proteomes" id="UP000255201">
    <property type="component" value="Unassembled WGS sequence"/>
</dbReference>
<accession>A0A376JPP9</accession>
<name>A0A376JPP9_ECOLX</name>
<dbReference type="AlphaFoldDB" id="A0A376JPP9"/>
<reference evidence="1 2" key="1">
    <citation type="submission" date="2018-06" db="EMBL/GenBank/DDBJ databases">
        <authorList>
            <consortium name="Pathogen Informatics"/>
            <person name="Doyle S."/>
        </authorList>
    </citation>
    <scope>NUCLEOTIDE SEQUENCE [LARGE SCALE GENOMIC DNA]</scope>
    <source>
        <strain evidence="1 2">NCTC10764</strain>
    </source>
</reference>
<evidence type="ECO:0000313" key="1">
    <source>
        <dbReference type="EMBL" id="STE72586.1"/>
    </source>
</evidence>
<organism evidence="1 2">
    <name type="scientific">Escherichia coli</name>
    <dbReference type="NCBI Taxonomy" id="562"/>
    <lineage>
        <taxon>Bacteria</taxon>
        <taxon>Pseudomonadati</taxon>
        <taxon>Pseudomonadota</taxon>
        <taxon>Gammaproteobacteria</taxon>
        <taxon>Enterobacterales</taxon>
        <taxon>Enterobacteriaceae</taxon>
        <taxon>Escherichia</taxon>
    </lineage>
</organism>
<evidence type="ECO:0000313" key="2">
    <source>
        <dbReference type="Proteomes" id="UP000255201"/>
    </source>
</evidence>
<proteinExistence type="predicted"/>
<gene>
    <name evidence="1" type="ORF">NCTC10764_03296</name>
</gene>